<dbReference type="Pfam" id="PF03706">
    <property type="entry name" value="LPG_synthase_TM"/>
    <property type="match status" value="1"/>
</dbReference>
<accession>A0A8H2QYT3</accession>
<name>A0A8H2QYT3_9FIRM</name>
<keyword evidence="4 6" id="KW-1133">Transmembrane helix</keyword>
<gene>
    <name evidence="6" type="primary">mprF</name>
    <name evidence="7" type="ORF">NCTC13150_01668</name>
</gene>
<evidence type="ECO:0000313" key="7">
    <source>
        <dbReference type="EMBL" id="VFB17084.1"/>
    </source>
</evidence>
<dbReference type="NCBIfam" id="TIGR00374">
    <property type="entry name" value="flippase-like domain"/>
    <property type="match status" value="1"/>
</dbReference>
<feature type="transmembrane region" description="Helical" evidence="6">
    <location>
        <begin position="42"/>
        <end position="64"/>
    </location>
</feature>
<dbReference type="PANTHER" id="PTHR37693:SF1">
    <property type="entry name" value="INTEGRAL MEMBRANE PROTEIN"/>
    <property type="match status" value="1"/>
</dbReference>
<organism evidence="7 8">
    <name type="scientific">Urinicoccus massiliensis</name>
    <dbReference type="NCBI Taxonomy" id="1723382"/>
    <lineage>
        <taxon>Bacteria</taxon>
        <taxon>Bacillati</taxon>
        <taxon>Bacillota</taxon>
        <taxon>Tissierellia</taxon>
        <taxon>Tissierellales</taxon>
        <taxon>Peptoniphilaceae</taxon>
        <taxon>Urinicoccus</taxon>
    </lineage>
</organism>
<evidence type="ECO:0000256" key="4">
    <source>
        <dbReference type="ARBA" id="ARBA00022989"/>
    </source>
</evidence>
<feature type="transmembrane region" description="Helical" evidence="6">
    <location>
        <begin position="228"/>
        <end position="250"/>
    </location>
</feature>
<proteinExistence type="inferred from homology"/>
<keyword evidence="2" id="KW-1003">Cell membrane</keyword>
<sequence>MKKRTIFQGFLASLISLATIYFLTPRGTSLFTVFSHVRLPKFLILAGIFFLFFLLMEALTYRYIFKLQGLEIPLTRTYGYSLVDYFFSSISPGGSAGQPGQLYYMNRDQIPLASSMMGLVVFNTSYHLAMVVMGLFAHLSYRDLFSNLPSKVTALMVYGILIQVFLALFQGSVMVSQKKVPHFVLAFLQKMKAWKVPFLKRVNLDAAQRSMEGYARYGAYFKKNPQKLLPILLMNILLLVFSYAISYFVYRSLGYKALTFLKSIALQSQLVVATEGLPLPGGVGAAEGVFYRVYQGYVPEDIAFFWMILTRLLTYYLGLGLGMISLVFLSAKPYRAQRRKK</sequence>
<dbReference type="EC" id="2.3.2.3" evidence="6"/>
<comment type="similarity">
    <text evidence="6">Belongs to the LPG synthase family.</text>
</comment>
<comment type="caution">
    <text evidence="7">The sequence shown here is derived from an EMBL/GenBank/DDBJ whole genome shotgun (WGS) entry which is preliminary data.</text>
</comment>
<evidence type="ECO:0000256" key="2">
    <source>
        <dbReference type="ARBA" id="ARBA00022475"/>
    </source>
</evidence>
<dbReference type="Proteomes" id="UP000377798">
    <property type="component" value="Unassembled WGS sequence"/>
</dbReference>
<dbReference type="InterPro" id="IPR022791">
    <property type="entry name" value="L-PG_synthase/AglD"/>
</dbReference>
<evidence type="ECO:0000256" key="5">
    <source>
        <dbReference type="ARBA" id="ARBA00023136"/>
    </source>
</evidence>
<dbReference type="PANTHER" id="PTHR37693">
    <property type="entry name" value="PHOSPHATIDYLGLYCEROL LYSYLTRANSFERASE"/>
    <property type="match status" value="1"/>
</dbReference>
<keyword evidence="3 6" id="KW-0812">Transmembrane</keyword>
<keyword evidence="5 6" id="KW-0472">Membrane</keyword>
<comment type="subcellular location">
    <subcellularLocation>
        <location evidence="1 6">Cell membrane</location>
        <topology evidence="1 6">Multi-pass membrane protein</topology>
    </subcellularLocation>
</comment>
<keyword evidence="6" id="KW-0808">Transferase</keyword>
<reference evidence="7 8" key="1">
    <citation type="submission" date="2019-02" db="EMBL/GenBank/DDBJ databases">
        <authorList>
            <consortium name="Pathogen Informatics"/>
        </authorList>
    </citation>
    <scope>NUCLEOTIDE SEQUENCE [LARGE SCALE GENOMIC DNA]</scope>
    <source>
        <strain evidence="7 8">3012STDY7089603</strain>
    </source>
</reference>
<dbReference type="GO" id="GO:0006629">
    <property type="term" value="P:lipid metabolic process"/>
    <property type="evidence" value="ECO:0007669"/>
    <property type="project" value="UniProtKB-KW"/>
</dbReference>
<dbReference type="RefSeq" id="WP_131749712.1">
    <property type="nucleotide sequence ID" value="NZ_CAACYI010000001.1"/>
</dbReference>
<keyword evidence="6" id="KW-0443">Lipid metabolism</keyword>
<keyword evidence="6" id="KW-0046">Antibiotic resistance</keyword>
<evidence type="ECO:0000256" key="1">
    <source>
        <dbReference type="ARBA" id="ARBA00004651"/>
    </source>
</evidence>
<evidence type="ECO:0000256" key="6">
    <source>
        <dbReference type="RuleBase" id="RU363042"/>
    </source>
</evidence>
<dbReference type="GO" id="GO:0050071">
    <property type="term" value="F:phosphatidylglycerol lysyltransferase activity"/>
    <property type="evidence" value="ECO:0007669"/>
    <property type="project" value="UniProtKB-EC"/>
</dbReference>
<comment type="function">
    <text evidence="6">Catalyzes the transfer of a lysyl group from L-lysyl-tRNA(Lys) to membrane-bound phosphatidylglycerol (PG), which produces lysylphosphatidylglycerol (LPG), a major component of the bacterial membrane with a positive net charge. LPG synthesis contributes to bacterial virulence as it is involved in the resistance mechanism against cationic antimicrobial peptides (CAMP) produces by the host's immune system (defensins, cathelicidins) and by the competing microorganisms.</text>
</comment>
<dbReference type="AlphaFoldDB" id="A0A8H2QYT3"/>
<protein>
    <recommendedName>
        <fullName evidence="6">Phosphatidylglycerol lysyltransferase</fullName>
        <ecNumber evidence="6">2.3.2.3</ecNumber>
    </recommendedName>
    <alternativeName>
        <fullName evidence="6">Lysylphosphatidylglycerol synthase</fullName>
    </alternativeName>
</protein>
<evidence type="ECO:0000256" key="3">
    <source>
        <dbReference type="ARBA" id="ARBA00022692"/>
    </source>
</evidence>
<comment type="catalytic activity">
    <reaction evidence="6">
        <text>L-lysyl-tRNA(Lys) + a 1,2-diacyl-sn-glycero-3-phospho-(1'-sn-glycerol) = a 1,2-diacyl-sn-glycero-3-phospho-1'-(3'-O-L-lysyl)-sn-glycerol + tRNA(Lys)</text>
        <dbReference type="Rhea" id="RHEA:10668"/>
        <dbReference type="Rhea" id="RHEA-COMP:9696"/>
        <dbReference type="Rhea" id="RHEA-COMP:9697"/>
        <dbReference type="ChEBI" id="CHEBI:64716"/>
        <dbReference type="ChEBI" id="CHEBI:75792"/>
        <dbReference type="ChEBI" id="CHEBI:78442"/>
        <dbReference type="ChEBI" id="CHEBI:78529"/>
        <dbReference type="EC" id="2.3.2.3"/>
    </reaction>
</comment>
<evidence type="ECO:0000313" key="8">
    <source>
        <dbReference type="Proteomes" id="UP000377798"/>
    </source>
</evidence>
<feature type="transmembrane region" description="Helical" evidence="6">
    <location>
        <begin position="116"/>
        <end position="140"/>
    </location>
</feature>
<dbReference type="GO" id="GO:0005886">
    <property type="term" value="C:plasma membrane"/>
    <property type="evidence" value="ECO:0007669"/>
    <property type="project" value="UniProtKB-SubCell"/>
</dbReference>
<dbReference type="EMBL" id="CAACYI010000001">
    <property type="protein sequence ID" value="VFB17084.1"/>
    <property type="molecule type" value="Genomic_DNA"/>
</dbReference>
<feature type="transmembrane region" description="Helical" evidence="6">
    <location>
        <begin position="152"/>
        <end position="169"/>
    </location>
</feature>
<dbReference type="GO" id="GO:0046677">
    <property type="term" value="P:response to antibiotic"/>
    <property type="evidence" value="ECO:0007669"/>
    <property type="project" value="UniProtKB-KW"/>
</dbReference>
<keyword evidence="8" id="KW-1185">Reference proteome</keyword>
<feature type="transmembrane region" description="Helical" evidence="6">
    <location>
        <begin position="313"/>
        <end position="331"/>
    </location>
</feature>